<dbReference type="EMBL" id="CCCS020000054">
    <property type="protein sequence ID" value="CDQ11726.1"/>
    <property type="molecule type" value="Genomic_DNA"/>
</dbReference>
<gene>
    <name evidence="1" type="ORF">AFERRI_580059</name>
</gene>
<evidence type="ECO:0000313" key="1">
    <source>
        <dbReference type="EMBL" id="CDQ11726.1"/>
    </source>
</evidence>
<sequence>MRLLNHKRVIINGPNNSAGFGLQAL</sequence>
<protein>
    <submittedName>
        <fullName evidence="1">Uncharacterized protein</fullName>
    </submittedName>
</protein>
<organism evidence="1">
    <name type="scientific">Acidithiobacillus ferrivorans</name>
    <dbReference type="NCBI Taxonomy" id="160808"/>
    <lineage>
        <taxon>Bacteria</taxon>
        <taxon>Pseudomonadati</taxon>
        <taxon>Pseudomonadota</taxon>
        <taxon>Acidithiobacillia</taxon>
        <taxon>Acidithiobacillales</taxon>
        <taxon>Acidithiobacillaceae</taxon>
        <taxon>Acidithiobacillus</taxon>
    </lineage>
</organism>
<proteinExistence type="predicted"/>
<dbReference type="AlphaFoldDB" id="A0A060UTR6"/>
<comment type="caution">
    <text evidence="1">The sequence shown here is derived from an EMBL/GenBank/DDBJ whole genome shotgun (WGS) entry which is preliminary data.</text>
</comment>
<reference evidence="1" key="1">
    <citation type="submission" date="2014-03" db="EMBL/GenBank/DDBJ databases">
        <authorList>
            <person name="Genoscope - CEA"/>
        </authorList>
    </citation>
    <scope>NUCLEOTIDE SEQUENCE [LARGE SCALE GENOMIC DNA]</scope>
    <source>
        <strain evidence="1">CF27</strain>
    </source>
</reference>
<accession>A0A060UTR6</accession>
<reference evidence="1" key="2">
    <citation type="submission" date="2014-07" db="EMBL/GenBank/DDBJ databases">
        <title>Initial genome analysis of the psychrotolerant acidophile Acidithiobacillus ferrivorans CF27: insights into iron and sulfur oxidation pathways and into biofilm formation.</title>
        <authorList>
            <person name="Talla E."/>
            <person name="Hedrich S."/>
            <person name="Mangenot S."/>
            <person name="Ji B."/>
            <person name="Johnson D.B."/>
            <person name="Barbe V."/>
            <person name="Bonnefoy V."/>
        </authorList>
    </citation>
    <scope>NUCLEOTIDE SEQUENCE [LARGE SCALE GENOMIC DNA]</scope>
    <source>
        <strain evidence="1">CF27</strain>
    </source>
</reference>
<name>A0A060UTR6_9PROT</name>